<keyword evidence="3 11" id="KW-0812">Transmembrane</keyword>
<keyword evidence="5 11" id="KW-0297">G-protein coupled receptor</keyword>
<dbReference type="PRINTS" id="PR00663">
    <property type="entry name" value="GALANINR"/>
</dbReference>
<dbReference type="PANTHER" id="PTHR45695:SF23">
    <property type="entry name" value="GALANIN-LIKE G-PROTEIN COUPLED RECEPTOR NPR-9"/>
    <property type="match status" value="1"/>
</dbReference>
<accession>A0A0N5CE14</accession>
<dbReference type="GO" id="GO:0004930">
    <property type="term" value="F:G protein-coupled receptor activity"/>
    <property type="evidence" value="ECO:0007669"/>
    <property type="project" value="UniProtKB-KW"/>
</dbReference>
<keyword evidence="7" id="KW-1015">Disulfide bond</keyword>
<feature type="domain" description="G-protein coupled receptors family 1 profile" evidence="13">
    <location>
        <begin position="50"/>
        <end position="326"/>
    </location>
</feature>
<dbReference type="SUPFAM" id="SSF81321">
    <property type="entry name" value="Family A G protein-coupled receptor-like"/>
    <property type="match status" value="1"/>
</dbReference>
<evidence type="ECO:0000256" key="5">
    <source>
        <dbReference type="ARBA" id="ARBA00023040"/>
    </source>
</evidence>
<feature type="transmembrane region" description="Helical" evidence="12">
    <location>
        <begin position="79"/>
        <end position="104"/>
    </location>
</feature>
<evidence type="ECO:0000313" key="15">
    <source>
        <dbReference type="WBParaSite" id="SPAL_0001610500.1"/>
    </source>
</evidence>
<evidence type="ECO:0000256" key="11">
    <source>
        <dbReference type="RuleBase" id="RU000688"/>
    </source>
</evidence>
<dbReference type="Gene3D" id="1.20.1070.10">
    <property type="entry name" value="Rhodopsin 7-helix transmembrane proteins"/>
    <property type="match status" value="1"/>
</dbReference>
<evidence type="ECO:0000256" key="6">
    <source>
        <dbReference type="ARBA" id="ARBA00023136"/>
    </source>
</evidence>
<evidence type="ECO:0000256" key="2">
    <source>
        <dbReference type="ARBA" id="ARBA00022475"/>
    </source>
</evidence>
<dbReference type="PROSITE" id="PS00237">
    <property type="entry name" value="G_PROTEIN_RECEP_F1_1"/>
    <property type="match status" value="1"/>
</dbReference>
<feature type="transmembrane region" description="Helical" evidence="12">
    <location>
        <begin position="110"/>
        <end position="128"/>
    </location>
</feature>
<evidence type="ECO:0000256" key="10">
    <source>
        <dbReference type="ARBA" id="ARBA00023224"/>
    </source>
</evidence>
<evidence type="ECO:0000313" key="14">
    <source>
        <dbReference type="Proteomes" id="UP000046392"/>
    </source>
</evidence>
<feature type="transmembrane region" description="Helical" evidence="12">
    <location>
        <begin position="203"/>
        <end position="226"/>
    </location>
</feature>
<dbReference type="GO" id="GO:0005886">
    <property type="term" value="C:plasma membrane"/>
    <property type="evidence" value="ECO:0007669"/>
    <property type="project" value="UniProtKB-SubCell"/>
</dbReference>
<dbReference type="Pfam" id="PF00001">
    <property type="entry name" value="7tm_1"/>
    <property type="match status" value="1"/>
</dbReference>
<dbReference type="STRING" id="174720.A0A0N5CE14"/>
<keyword evidence="10 11" id="KW-0807">Transducer</keyword>
<comment type="similarity">
    <text evidence="11">Belongs to the G-protein coupled receptor 1 family.</text>
</comment>
<dbReference type="PROSITE" id="PS50262">
    <property type="entry name" value="G_PROTEIN_RECEP_F1_2"/>
    <property type="match status" value="1"/>
</dbReference>
<keyword evidence="8 11" id="KW-0675">Receptor</keyword>
<keyword evidence="4 12" id="KW-1133">Transmembrane helix</keyword>
<evidence type="ECO:0000256" key="12">
    <source>
        <dbReference type="SAM" id="Phobius"/>
    </source>
</evidence>
<dbReference type="AlphaFoldDB" id="A0A0N5CE14"/>
<reference evidence="15" key="1">
    <citation type="submission" date="2017-02" db="UniProtKB">
        <authorList>
            <consortium name="WormBaseParasite"/>
        </authorList>
    </citation>
    <scope>IDENTIFICATION</scope>
</reference>
<dbReference type="WBParaSite" id="SPAL_0001610500.1">
    <property type="protein sequence ID" value="SPAL_0001610500.1"/>
    <property type="gene ID" value="SPAL_0001610500"/>
</dbReference>
<dbReference type="InterPro" id="IPR000276">
    <property type="entry name" value="GPCR_Rhodpsn"/>
</dbReference>
<organism evidence="14 15">
    <name type="scientific">Strongyloides papillosus</name>
    <name type="common">Intestinal threadworm</name>
    <dbReference type="NCBI Taxonomy" id="174720"/>
    <lineage>
        <taxon>Eukaryota</taxon>
        <taxon>Metazoa</taxon>
        <taxon>Ecdysozoa</taxon>
        <taxon>Nematoda</taxon>
        <taxon>Chromadorea</taxon>
        <taxon>Rhabditida</taxon>
        <taxon>Tylenchina</taxon>
        <taxon>Panagrolaimomorpha</taxon>
        <taxon>Strongyloidoidea</taxon>
        <taxon>Strongyloididae</taxon>
        <taxon>Strongyloides</taxon>
    </lineage>
</organism>
<keyword evidence="9" id="KW-0325">Glycoprotein</keyword>
<evidence type="ECO:0000256" key="7">
    <source>
        <dbReference type="ARBA" id="ARBA00023157"/>
    </source>
</evidence>
<comment type="subcellular location">
    <subcellularLocation>
        <location evidence="1">Cell membrane</location>
        <topology evidence="1">Multi-pass membrane protein</topology>
    </subcellularLocation>
</comment>
<evidence type="ECO:0000256" key="1">
    <source>
        <dbReference type="ARBA" id="ARBA00004651"/>
    </source>
</evidence>
<feature type="transmembrane region" description="Helical" evidence="12">
    <location>
        <begin position="303"/>
        <end position="329"/>
    </location>
</feature>
<evidence type="ECO:0000256" key="4">
    <source>
        <dbReference type="ARBA" id="ARBA00022989"/>
    </source>
</evidence>
<dbReference type="InterPro" id="IPR017452">
    <property type="entry name" value="GPCR_Rhodpsn_7TM"/>
</dbReference>
<dbReference type="Proteomes" id="UP000046392">
    <property type="component" value="Unplaced"/>
</dbReference>
<feature type="transmembrane region" description="Helical" evidence="12">
    <location>
        <begin position="31"/>
        <end position="58"/>
    </location>
</feature>
<dbReference type="SMART" id="SM01381">
    <property type="entry name" value="7TM_GPCR_Srsx"/>
    <property type="match status" value="1"/>
</dbReference>
<name>A0A0N5CE14_STREA</name>
<sequence>MDNFTQDDALNFEFYTKFIEPFEEKKNLEKYITYCVVILFSFIIVIGSMGNLLVILVACQKKMRNSTNTLIIGLAYSDLMFLVFCVPITAITYTSQIWLFPIWICKLVYYLQHTSAYSSVWTLTLMAVDRYLAVCHPVSSISIRNSKNALIALILTYSIILISQIHVARGHGIYHYNFIFENRSTCAMEKIAYGTASLTETRFYYFSFNIFGYLIPLLITCILYFYMLRRLWYPSRYVSGRLPRQKDGVIKVNYESTRVKKKATKLILIVVIIWSFCWLPFNVVSMLSGVVYPSTITQLWGKHAIICTVAAQVLAYANSCLNPILYALISESYKKGFIKIAIYILKMGRLSPTKWCISQLNDTSIVDVSKDRSIYLNANLRNRHHVLHLDSFDKN</sequence>
<dbReference type="InterPro" id="IPR000405">
    <property type="entry name" value="Galanin_rcpt"/>
</dbReference>
<keyword evidence="6 12" id="KW-0472">Membrane</keyword>
<feature type="transmembrane region" description="Helical" evidence="12">
    <location>
        <begin position="266"/>
        <end position="291"/>
    </location>
</feature>
<keyword evidence="2" id="KW-1003">Cell membrane</keyword>
<dbReference type="PANTHER" id="PTHR45695">
    <property type="entry name" value="LEUCOKININ RECEPTOR-RELATED"/>
    <property type="match status" value="1"/>
</dbReference>
<evidence type="ECO:0000256" key="8">
    <source>
        <dbReference type="ARBA" id="ARBA00023170"/>
    </source>
</evidence>
<evidence type="ECO:0000259" key="13">
    <source>
        <dbReference type="PROSITE" id="PS50262"/>
    </source>
</evidence>
<protein>
    <submittedName>
        <fullName evidence="15">G_PROTEIN_RECEP_F1_2 domain-containing protein</fullName>
    </submittedName>
</protein>
<keyword evidence="14" id="KW-1185">Reference proteome</keyword>
<feature type="transmembrane region" description="Helical" evidence="12">
    <location>
        <begin position="149"/>
        <end position="168"/>
    </location>
</feature>
<evidence type="ECO:0000256" key="3">
    <source>
        <dbReference type="ARBA" id="ARBA00022692"/>
    </source>
</evidence>
<dbReference type="PRINTS" id="PR00237">
    <property type="entry name" value="GPCRRHODOPSN"/>
</dbReference>
<evidence type="ECO:0000256" key="9">
    <source>
        <dbReference type="ARBA" id="ARBA00023180"/>
    </source>
</evidence>
<proteinExistence type="inferred from homology"/>